<dbReference type="InterPro" id="IPR034164">
    <property type="entry name" value="Pepsin-like_dom"/>
</dbReference>
<dbReference type="CDD" id="cd05471">
    <property type="entry name" value="pepsin_like"/>
    <property type="match status" value="1"/>
</dbReference>
<evidence type="ECO:0000313" key="10">
    <source>
        <dbReference type="Proteomes" id="UP001219525"/>
    </source>
</evidence>
<feature type="chain" id="PRO_5041909677" evidence="7">
    <location>
        <begin position="19"/>
        <end position="487"/>
    </location>
</feature>
<protein>
    <submittedName>
        <fullName evidence="9">Acid protease</fullName>
    </submittedName>
</protein>
<dbReference type="Pfam" id="PF00026">
    <property type="entry name" value="Asp"/>
    <property type="match status" value="1"/>
</dbReference>
<comment type="similarity">
    <text evidence="1 6">Belongs to the peptidase A1 family.</text>
</comment>
<dbReference type="AlphaFoldDB" id="A0AAD6YGW2"/>
<feature type="signal peptide" evidence="7">
    <location>
        <begin position="1"/>
        <end position="18"/>
    </location>
</feature>
<dbReference type="InterPro" id="IPR001969">
    <property type="entry name" value="Aspartic_peptidase_AS"/>
</dbReference>
<evidence type="ECO:0000256" key="4">
    <source>
        <dbReference type="ARBA" id="ARBA00022801"/>
    </source>
</evidence>
<dbReference type="EMBL" id="JARJCW010000022">
    <property type="protein sequence ID" value="KAJ7213023.1"/>
    <property type="molecule type" value="Genomic_DNA"/>
</dbReference>
<evidence type="ECO:0000256" key="1">
    <source>
        <dbReference type="ARBA" id="ARBA00007447"/>
    </source>
</evidence>
<dbReference type="PROSITE" id="PS51767">
    <property type="entry name" value="PEPTIDASE_A1"/>
    <property type="match status" value="1"/>
</dbReference>
<dbReference type="GO" id="GO:0006508">
    <property type="term" value="P:proteolysis"/>
    <property type="evidence" value="ECO:0007669"/>
    <property type="project" value="UniProtKB-KW"/>
</dbReference>
<dbReference type="InterPro" id="IPR033121">
    <property type="entry name" value="PEPTIDASE_A1"/>
</dbReference>
<dbReference type="Gene3D" id="2.40.70.10">
    <property type="entry name" value="Acid Proteases"/>
    <property type="match status" value="2"/>
</dbReference>
<dbReference type="PANTHER" id="PTHR47966:SF6">
    <property type="entry name" value="PEPTIDASE A1 DOMAIN-CONTAINING PROTEIN"/>
    <property type="match status" value="1"/>
</dbReference>
<dbReference type="PANTHER" id="PTHR47966">
    <property type="entry name" value="BETA-SITE APP-CLEAVING ENZYME, ISOFORM A-RELATED"/>
    <property type="match status" value="1"/>
</dbReference>
<dbReference type="InterPro" id="IPR001461">
    <property type="entry name" value="Aspartic_peptidase_A1"/>
</dbReference>
<proteinExistence type="inferred from homology"/>
<dbReference type="GO" id="GO:0004190">
    <property type="term" value="F:aspartic-type endopeptidase activity"/>
    <property type="evidence" value="ECO:0007669"/>
    <property type="project" value="UniProtKB-KW"/>
</dbReference>
<name>A0AAD6YGW2_9AGAR</name>
<feature type="active site" evidence="5">
    <location>
        <position position="292"/>
    </location>
</feature>
<accession>A0AAD6YGW2</accession>
<evidence type="ECO:0000256" key="2">
    <source>
        <dbReference type="ARBA" id="ARBA00022670"/>
    </source>
</evidence>
<organism evidence="9 10">
    <name type="scientific">Mycena pura</name>
    <dbReference type="NCBI Taxonomy" id="153505"/>
    <lineage>
        <taxon>Eukaryota</taxon>
        <taxon>Fungi</taxon>
        <taxon>Dikarya</taxon>
        <taxon>Basidiomycota</taxon>
        <taxon>Agaricomycotina</taxon>
        <taxon>Agaricomycetes</taxon>
        <taxon>Agaricomycetidae</taxon>
        <taxon>Agaricales</taxon>
        <taxon>Marasmiineae</taxon>
        <taxon>Mycenaceae</taxon>
        <taxon>Mycena</taxon>
    </lineage>
</organism>
<gene>
    <name evidence="9" type="ORF">GGX14DRAFT_619869</name>
</gene>
<feature type="active site" evidence="5">
    <location>
        <position position="98"/>
    </location>
</feature>
<keyword evidence="3 6" id="KW-0064">Aspartyl protease</keyword>
<sequence>MVPLPVATLLVLAALTAADPLHIPITRRSPARPFDYKAAADFIRYRYGYSTAPSPKPKLQRRGSSLSLPFVNQDGDSSYFGTVNIGTPPNQTFNVILDTGSSDLWVAASTCQSCGSTQLFQPSQSTTFVQTSTHEIPISYGSGQVAGTVCTETVSMGNFSVQQQGFLLVDQTSSGLLVGSVSGIMGLAFGAISSTQAVPFWQNLASANQLATQEMAFWLTRFRDDRHASEEEPGGSFTLGGTNSTLFQGEIEFIDLKGPGPLSFWLLSVSEVTVQGKTVKVATGNAALAAIDTGTTLIGGPTADVEAIWAAVPGSSKIQEMPGYFEFPCSTQVQISMAFGGQLWPINPNDMNLGQGTTGTMCVGGIFDLTMGSDIDPNSGNPSWVVGDTFLKNVYSVYRSNPPSSGSVGFAQLSDFAGSSGAPQAGVKVGGALSTATVSAAFSQPLFFPPKCSACSSRFGSPSGSSSSEPIADTTYAMTICATDIST</sequence>
<evidence type="ECO:0000256" key="7">
    <source>
        <dbReference type="SAM" id="SignalP"/>
    </source>
</evidence>
<comment type="caution">
    <text evidence="9">The sequence shown here is derived from an EMBL/GenBank/DDBJ whole genome shotgun (WGS) entry which is preliminary data.</text>
</comment>
<dbReference type="InterPro" id="IPR021109">
    <property type="entry name" value="Peptidase_aspartic_dom_sf"/>
</dbReference>
<keyword evidence="2 6" id="KW-0645">Protease</keyword>
<evidence type="ECO:0000313" key="9">
    <source>
        <dbReference type="EMBL" id="KAJ7213023.1"/>
    </source>
</evidence>
<keyword evidence="4 6" id="KW-0378">Hydrolase</keyword>
<evidence type="ECO:0000256" key="6">
    <source>
        <dbReference type="RuleBase" id="RU000454"/>
    </source>
</evidence>
<evidence type="ECO:0000256" key="3">
    <source>
        <dbReference type="ARBA" id="ARBA00022750"/>
    </source>
</evidence>
<dbReference type="PRINTS" id="PR00792">
    <property type="entry name" value="PEPSIN"/>
</dbReference>
<dbReference type="Proteomes" id="UP001219525">
    <property type="component" value="Unassembled WGS sequence"/>
</dbReference>
<evidence type="ECO:0000259" key="8">
    <source>
        <dbReference type="PROSITE" id="PS51767"/>
    </source>
</evidence>
<keyword evidence="10" id="KW-1185">Reference proteome</keyword>
<evidence type="ECO:0000256" key="5">
    <source>
        <dbReference type="PIRSR" id="PIRSR601461-1"/>
    </source>
</evidence>
<dbReference type="FunFam" id="2.40.70.10:FF:000115">
    <property type="entry name" value="Lysosomal aspartic protease"/>
    <property type="match status" value="1"/>
</dbReference>
<dbReference type="SUPFAM" id="SSF50630">
    <property type="entry name" value="Acid proteases"/>
    <property type="match status" value="1"/>
</dbReference>
<keyword evidence="7" id="KW-0732">Signal</keyword>
<feature type="domain" description="Peptidase A1" evidence="8">
    <location>
        <begin position="79"/>
        <end position="411"/>
    </location>
</feature>
<reference evidence="9" key="1">
    <citation type="submission" date="2023-03" db="EMBL/GenBank/DDBJ databases">
        <title>Massive genome expansion in bonnet fungi (Mycena s.s.) driven by repeated elements and novel gene families across ecological guilds.</title>
        <authorList>
            <consortium name="Lawrence Berkeley National Laboratory"/>
            <person name="Harder C.B."/>
            <person name="Miyauchi S."/>
            <person name="Viragh M."/>
            <person name="Kuo A."/>
            <person name="Thoen E."/>
            <person name="Andreopoulos B."/>
            <person name="Lu D."/>
            <person name="Skrede I."/>
            <person name="Drula E."/>
            <person name="Henrissat B."/>
            <person name="Morin E."/>
            <person name="Kohler A."/>
            <person name="Barry K."/>
            <person name="LaButti K."/>
            <person name="Morin E."/>
            <person name="Salamov A."/>
            <person name="Lipzen A."/>
            <person name="Mereny Z."/>
            <person name="Hegedus B."/>
            <person name="Baldrian P."/>
            <person name="Stursova M."/>
            <person name="Weitz H."/>
            <person name="Taylor A."/>
            <person name="Grigoriev I.V."/>
            <person name="Nagy L.G."/>
            <person name="Martin F."/>
            <person name="Kauserud H."/>
        </authorList>
    </citation>
    <scope>NUCLEOTIDE SEQUENCE</scope>
    <source>
        <strain evidence="9">9144</strain>
    </source>
</reference>
<dbReference type="PROSITE" id="PS00141">
    <property type="entry name" value="ASP_PROTEASE"/>
    <property type="match status" value="1"/>
</dbReference>